<reference evidence="3 4" key="1">
    <citation type="submission" date="2022-10" db="EMBL/GenBank/DDBJ databases">
        <title>Chitinophaga nivalis PC15 sp. nov., isolated from Pyeongchang county, South Korea.</title>
        <authorList>
            <person name="Trinh H.N."/>
        </authorList>
    </citation>
    <scope>NUCLEOTIDE SEQUENCE [LARGE SCALE GENOMIC DNA]</scope>
    <source>
        <strain evidence="3 4">PC14</strain>
    </source>
</reference>
<dbReference type="SUPFAM" id="SSF160574">
    <property type="entry name" value="BT0923-like"/>
    <property type="match status" value="1"/>
</dbReference>
<evidence type="ECO:0000313" key="4">
    <source>
        <dbReference type="Proteomes" id="UP001207742"/>
    </source>
</evidence>
<dbReference type="RefSeq" id="WP_264732006.1">
    <property type="nucleotide sequence ID" value="NZ_JAPDNR010000001.1"/>
</dbReference>
<keyword evidence="4" id="KW-1185">Reference proteome</keyword>
<proteinExistence type="predicted"/>
<feature type="domain" description="Putative beta-lactamase-inhibitor-like PepSY-like" evidence="2">
    <location>
        <begin position="79"/>
        <end position="138"/>
    </location>
</feature>
<comment type="caution">
    <text evidence="3">The sequence shown here is derived from an EMBL/GenBank/DDBJ whole genome shotgun (WGS) entry which is preliminary data.</text>
</comment>
<sequence>MKLLTLLAAMGLSLPALAQDIPSGEVPAAVMKTFKTSFPAATGLEWERKIVGYEAEFKVDHREHKALLDSAGNLLRYKQELPASALPVAVKNTVSQQYKGFRISDAAQVTRNQKVWYQLELDGEPHDQKVVLSKEGKVDNTLGYW</sequence>
<dbReference type="InterPro" id="IPR021533">
    <property type="entry name" value="PepSY-like"/>
</dbReference>
<dbReference type="Gene3D" id="3.10.450.360">
    <property type="match status" value="1"/>
</dbReference>
<accession>A0ABT3INN8</accession>
<protein>
    <submittedName>
        <fullName evidence="3">PepSY-like domain-containing protein</fullName>
    </submittedName>
</protein>
<name>A0ABT3INN8_9BACT</name>
<feature type="signal peptide" evidence="1">
    <location>
        <begin position="1"/>
        <end position="18"/>
    </location>
</feature>
<organism evidence="3 4">
    <name type="scientific">Chitinophaga nivalis</name>
    <dbReference type="NCBI Taxonomy" id="2991709"/>
    <lineage>
        <taxon>Bacteria</taxon>
        <taxon>Pseudomonadati</taxon>
        <taxon>Bacteroidota</taxon>
        <taxon>Chitinophagia</taxon>
        <taxon>Chitinophagales</taxon>
        <taxon>Chitinophagaceae</taxon>
        <taxon>Chitinophaga</taxon>
    </lineage>
</organism>
<evidence type="ECO:0000313" key="3">
    <source>
        <dbReference type="EMBL" id="MCW3485511.1"/>
    </source>
</evidence>
<dbReference type="Proteomes" id="UP001207742">
    <property type="component" value="Unassembled WGS sequence"/>
</dbReference>
<keyword evidence="1" id="KW-0732">Signal</keyword>
<dbReference type="Pfam" id="PF11396">
    <property type="entry name" value="PepSY_like"/>
    <property type="match status" value="2"/>
</dbReference>
<gene>
    <name evidence="3" type="ORF">OL497_16495</name>
</gene>
<evidence type="ECO:0000259" key="2">
    <source>
        <dbReference type="Pfam" id="PF11396"/>
    </source>
</evidence>
<feature type="domain" description="Putative beta-lactamase-inhibitor-like PepSY-like" evidence="2">
    <location>
        <begin position="19"/>
        <end position="75"/>
    </location>
</feature>
<evidence type="ECO:0000256" key="1">
    <source>
        <dbReference type="SAM" id="SignalP"/>
    </source>
</evidence>
<dbReference type="EMBL" id="JAPDNS010000002">
    <property type="protein sequence ID" value="MCW3485511.1"/>
    <property type="molecule type" value="Genomic_DNA"/>
</dbReference>
<feature type="chain" id="PRO_5046507151" evidence="1">
    <location>
        <begin position="19"/>
        <end position="145"/>
    </location>
</feature>